<feature type="transmembrane region" description="Helical" evidence="1">
    <location>
        <begin position="78"/>
        <end position="98"/>
    </location>
</feature>
<keyword evidence="3" id="KW-1185">Reference proteome</keyword>
<accession>A0A0R1KBZ2</accession>
<gene>
    <name evidence="2" type="ORF">FD03_GL001107</name>
</gene>
<organism evidence="2 3">
    <name type="scientific">Companilactobacillus nodensis DSM 19682 = JCM 14932 = NBRC 107160</name>
    <dbReference type="NCBI Taxonomy" id="1423775"/>
    <lineage>
        <taxon>Bacteria</taxon>
        <taxon>Bacillati</taxon>
        <taxon>Bacillota</taxon>
        <taxon>Bacilli</taxon>
        <taxon>Lactobacillales</taxon>
        <taxon>Lactobacillaceae</taxon>
        <taxon>Companilactobacillus</taxon>
    </lineage>
</organism>
<proteinExistence type="predicted"/>
<dbReference type="eggNOG" id="ENOG502ZR8H">
    <property type="taxonomic scope" value="Bacteria"/>
</dbReference>
<feature type="transmembrane region" description="Helical" evidence="1">
    <location>
        <begin position="29"/>
        <end position="53"/>
    </location>
</feature>
<dbReference type="Pfam" id="PF11188">
    <property type="entry name" value="DUF2975"/>
    <property type="match status" value="1"/>
</dbReference>
<evidence type="ECO:0000256" key="1">
    <source>
        <dbReference type="SAM" id="Phobius"/>
    </source>
</evidence>
<evidence type="ECO:0000313" key="3">
    <source>
        <dbReference type="Proteomes" id="UP000051248"/>
    </source>
</evidence>
<feature type="transmembrane region" description="Helical" evidence="1">
    <location>
        <begin position="104"/>
        <end position="127"/>
    </location>
</feature>
<dbReference type="InterPro" id="IPR021354">
    <property type="entry name" value="DUF2975"/>
</dbReference>
<dbReference type="EMBL" id="AZDZ01000002">
    <property type="protein sequence ID" value="KRK80972.1"/>
    <property type="molecule type" value="Genomic_DNA"/>
</dbReference>
<sequence>MALVMAAFCIIVIPHYLIGSNNLMPDLPIFTILLGLGLYLSAVLFFSILWQALKLLSLIDHEKAFSNVSVQALKHIKIFAYSICAIYILELPIFFTFADRDDAPGVILVCAVFAGAPLVIAIFASVLEKLLQNAIKIKSENDLTI</sequence>
<keyword evidence="1" id="KW-1133">Transmembrane helix</keyword>
<dbReference type="PATRIC" id="fig|1423775.4.peg.1136"/>
<keyword evidence="1" id="KW-0472">Membrane</keyword>
<dbReference type="AlphaFoldDB" id="A0A0R1KBZ2"/>
<comment type="caution">
    <text evidence="2">The sequence shown here is derived from an EMBL/GenBank/DDBJ whole genome shotgun (WGS) entry which is preliminary data.</text>
</comment>
<reference evidence="2 3" key="1">
    <citation type="journal article" date="2015" name="Genome Announc.">
        <title>Expanding the biotechnology potential of lactobacilli through comparative genomics of 213 strains and associated genera.</title>
        <authorList>
            <person name="Sun Z."/>
            <person name="Harris H.M."/>
            <person name="McCann A."/>
            <person name="Guo C."/>
            <person name="Argimon S."/>
            <person name="Zhang W."/>
            <person name="Yang X."/>
            <person name="Jeffery I.B."/>
            <person name="Cooney J.C."/>
            <person name="Kagawa T.F."/>
            <person name="Liu W."/>
            <person name="Song Y."/>
            <person name="Salvetti E."/>
            <person name="Wrobel A."/>
            <person name="Rasinkangas P."/>
            <person name="Parkhill J."/>
            <person name="Rea M.C."/>
            <person name="O'Sullivan O."/>
            <person name="Ritari J."/>
            <person name="Douillard F.P."/>
            <person name="Paul Ross R."/>
            <person name="Yang R."/>
            <person name="Briner A.E."/>
            <person name="Felis G.E."/>
            <person name="de Vos W.M."/>
            <person name="Barrangou R."/>
            <person name="Klaenhammer T.R."/>
            <person name="Caufield P.W."/>
            <person name="Cui Y."/>
            <person name="Zhang H."/>
            <person name="O'Toole P.W."/>
        </authorList>
    </citation>
    <scope>NUCLEOTIDE SEQUENCE [LARGE SCALE GENOMIC DNA]</scope>
    <source>
        <strain evidence="2 3">DSM 19682</strain>
    </source>
</reference>
<protein>
    <recommendedName>
        <fullName evidence="4">DUF2975 domain-containing protein</fullName>
    </recommendedName>
</protein>
<evidence type="ECO:0008006" key="4">
    <source>
        <dbReference type="Google" id="ProtNLM"/>
    </source>
</evidence>
<evidence type="ECO:0000313" key="2">
    <source>
        <dbReference type="EMBL" id="KRK80972.1"/>
    </source>
</evidence>
<keyword evidence="1" id="KW-0812">Transmembrane</keyword>
<dbReference type="STRING" id="1423775.FD03_GL001107"/>
<name>A0A0R1KBZ2_9LACO</name>
<dbReference type="Proteomes" id="UP000051248">
    <property type="component" value="Unassembled WGS sequence"/>
</dbReference>